<accession>A0ABV2AH27</accession>
<name>A0ABV2AH27_9EUKA</name>
<organism evidence="1 2">
    <name type="scientific">Bonamia ostreae</name>
    <dbReference type="NCBI Taxonomy" id="126728"/>
    <lineage>
        <taxon>Eukaryota</taxon>
        <taxon>Sar</taxon>
        <taxon>Rhizaria</taxon>
        <taxon>Endomyxa</taxon>
        <taxon>Ascetosporea</taxon>
        <taxon>Haplosporida</taxon>
        <taxon>Bonamia</taxon>
    </lineage>
</organism>
<evidence type="ECO:0008006" key="3">
    <source>
        <dbReference type="Google" id="ProtNLM"/>
    </source>
</evidence>
<keyword evidence="2" id="KW-1185">Reference proteome</keyword>
<dbReference type="EMBL" id="JBDODL010000166">
    <property type="protein sequence ID" value="MES1918962.1"/>
    <property type="molecule type" value="Genomic_DNA"/>
</dbReference>
<dbReference type="Proteomes" id="UP001439008">
    <property type="component" value="Unassembled WGS sequence"/>
</dbReference>
<evidence type="ECO:0000313" key="1">
    <source>
        <dbReference type="EMBL" id="MES1918962.1"/>
    </source>
</evidence>
<protein>
    <recommendedName>
        <fullName evidence="3">Nucleolus and neural progenitor protein-like N-terminal domain-containing protein</fullName>
    </recommendedName>
</protein>
<evidence type="ECO:0000313" key="2">
    <source>
        <dbReference type="Proteomes" id="UP001439008"/>
    </source>
</evidence>
<proteinExistence type="predicted"/>
<comment type="caution">
    <text evidence="1">The sequence shown here is derived from an EMBL/GenBank/DDBJ whole genome shotgun (WGS) entry which is preliminary data.</text>
</comment>
<gene>
    <name evidence="1" type="ORF">MHBO_000846</name>
</gene>
<sequence length="185" mass="21407">MGLTTKIAGMKTGADFFSLEAAILKRLLYKTKNQHRRAIYYRKLQHVLKLSLQTKCLVYEILMTICKCESVDELEKIRKMWNVTEATIFKLSVSVKNATINLISLIERTFFLPVAITSLAICSRIYFLSESFKPKMQNILKELDGKKSKAKNLELKKRKRERSKIKKSTEKSSETIENIFSNIFG</sequence>
<reference evidence="1 2" key="1">
    <citation type="journal article" date="2024" name="BMC Biol.">
        <title>Comparative genomics of Ascetosporea gives new insight into the evolutionary basis for animal parasitism in Rhizaria.</title>
        <authorList>
            <person name="Hiltunen Thoren M."/>
            <person name="Onut-Brannstrom I."/>
            <person name="Alfjorden A."/>
            <person name="Peckova H."/>
            <person name="Swords F."/>
            <person name="Hooper C."/>
            <person name="Holzer A.S."/>
            <person name="Bass D."/>
            <person name="Burki F."/>
        </authorList>
    </citation>
    <scope>NUCLEOTIDE SEQUENCE [LARGE SCALE GENOMIC DNA]</scope>
    <source>
        <strain evidence="1">20-A016</strain>
    </source>
</reference>